<evidence type="ECO:0000259" key="3">
    <source>
        <dbReference type="Pfam" id="PF00561"/>
    </source>
</evidence>
<comment type="similarity">
    <text evidence="2">Belongs to the AB hydrolase superfamily. Epoxide hydrolase family.</text>
</comment>
<organism evidence="4 5">
    <name type="scientific">Roridomyces roridus</name>
    <dbReference type="NCBI Taxonomy" id="1738132"/>
    <lineage>
        <taxon>Eukaryota</taxon>
        <taxon>Fungi</taxon>
        <taxon>Dikarya</taxon>
        <taxon>Basidiomycota</taxon>
        <taxon>Agaricomycotina</taxon>
        <taxon>Agaricomycetes</taxon>
        <taxon>Agaricomycetidae</taxon>
        <taxon>Agaricales</taxon>
        <taxon>Marasmiineae</taxon>
        <taxon>Mycenaceae</taxon>
        <taxon>Roridomyces</taxon>
    </lineage>
</organism>
<dbReference type="PRINTS" id="PR00412">
    <property type="entry name" value="EPOXHYDRLASE"/>
</dbReference>
<evidence type="ECO:0000256" key="1">
    <source>
        <dbReference type="ARBA" id="ARBA00022801"/>
    </source>
</evidence>
<dbReference type="AlphaFoldDB" id="A0AAD7FXC2"/>
<accession>A0AAD7FXC2</accession>
<dbReference type="InterPro" id="IPR000639">
    <property type="entry name" value="Epox_hydrolase-like"/>
</dbReference>
<dbReference type="Proteomes" id="UP001221142">
    <property type="component" value="Unassembled WGS sequence"/>
</dbReference>
<dbReference type="InterPro" id="IPR000073">
    <property type="entry name" value="AB_hydrolase_1"/>
</dbReference>
<keyword evidence="5" id="KW-1185">Reference proteome</keyword>
<feature type="domain" description="AB hydrolase-1" evidence="3">
    <location>
        <begin position="36"/>
        <end position="153"/>
    </location>
</feature>
<evidence type="ECO:0000313" key="4">
    <source>
        <dbReference type="EMBL" id="KAJ7648062.1"/>
    </source>
</evidence>
<sequence>MELSSLPGLDPKIQSRTLRINDLDMHLLQAGNPDAPLVILLHGFPELAYSWRKIIGPLAAAGYHVVAPDQRGYGRTRLAGKEDATAYGDDLSSWRTSNLVKDIVTLVHTLGFTSVSAVIGHDSGSIIAGWCSLIRPDMFKSVVMMSAPFTGPPAPKFPNAPPAPDVLKLVASLASLSPPRKHCMLYYCTPTANTDMLIAPEGLHAFLRAYYHVKSTDWLPNGEPHPLPLSPSGLAELPRYYVMLKDETMPQAVSSDAPSPEEIAANQWLTESELGVYVSEFTRTGFQGGLNFYRALFNPAWAGDGELFAGKQIEVPALFISGKQDWGTYQLPGAVDVMKHRACKNMEDIALIEGAGHWVQQEQSEKVVEQLLGFLGRHGK</sequence>
<dbReference type="SUPFAM" id="SSF53474">
    <property type="entry name" value="alpha/beta-Hydrolases"/>
    <property type="match status" value="1"/>
</dbReference>
<keyword evidence="1" id="KW-0378">Hydrolase</keyword>
<reference evidence="4" key="1">
    <citation type="submission" date="2023-03" db="EMBL/GenBank/DDBJ databases">
        <title>Massive genome expansion in bonnet fungi (Mycena s.s.) driven by repeated elements and novel gene families across ecological guilds.</title>
        <authorList>
            <consortium name="Lawrence Berkeley National Laboratory"/>
            <person name="Harder C.B."/>
            <person name="Miyauchi S."/>
            <person name="Viragh M."/>
            <person name="Kuo A."/>
            <person name="Thoen E."/>
            <person name="Andreopoulos B."/>
            <person name="Lu D."/>
            <person name="Skrede I."/>
            <person name="Drula E."/>
            <person name="Henrissat B."/>
            <person name="Morin E."/>
            <person name="Kohler A."/>
            <person name="Barry K."/>
            <person name="LaButti K."/>
            <person name="Morin E."/>
            <person name="Salamov A."/>
            <person name="Lipzen A."/>
            <person name="Mereny Z."/>
            <person name="Hegedus B."/>
            <person name="Baldrian P."/>
            <person name="Stursova M."/>
            <person name="Weitz H."/>
            <person name="Taylor A."/>
            <person name="Grigoriev I.V."/>
            <person name="Nagy L.G."/>
            <person name="Martin F."/>
            <person name="Kauserud H."/>
        </authorList>
    </citation>
    <scope>NUCLEOTIDE SEQUENCE</scope>
    <source>
        <strain evidence="4">9284</strain>
    </source>
</reference>
<comment type="caution">
    <text evidence="4">The sequence shown here is derived from an EMBL/GenBank/DDBJ whole genome shotgun (WGS) entry which is preliminary data.</text>
</comment>
<dbReference type="InterPro" id="IPR029058">
    <property type="entry name" value="AB_hydrolase_fold"/>
</dbReference>
<dbReference type="GO" id="GO:0016787">
    <property type="term" value="F:hydrolase activity"/>
    <property type="evidence" value="ECO:0007669"/>
    <property type="project" value="UniProtKB-KW"/>
</dbReference>
<gene>
    <name evidence="4" type="ORF">FB45DRAFT_823201</name>
</gene>
<dbReference type="PANTHER" id="PTHR43329">
    <property type="entry name" value="EPOXIDE HYDROLASE"/>
    <property type="match status" value="1"/>
</dbReference>
<dbReference type="Pfam" id="PF00561">
    <property type="entry name" value="Abhydrolase_1"/>
    <property type="match status" value="1"/>
</dbReference>
<proteinExistence type="inferred from homology"/>
<evidence type="ECO:0000313" key="5">
    <source>
        <dbReference type="Proteomes" id="UP001221142"/>
    </source>
</evidence>
<dbReference type="EMBL" id="JARKIF010000002">
    <property type="protein sequence ID" value="KAJ7648062.1"/>
    <property type="molecule type" value="Genomic_DNA"/>
</dbReference>
<protein>
    <submittedName>
        <fullName evidence="4">Alpha/beta-hydrolase</fullName>
    </submittedName>
</protein>
<name>A0AAD7FXC2_9AGAR</name>
<dbReference type="Gene3D" id="3.40.50.1820">
    <property type="entry name" value="alpha/beta hydrolase"/>
    <property type="match status" value="1"/>
</dbReference>
<evidence type="ECO:0000256" key="2">
    <source>
        <dbReference type="ARBA" id="ARBA00038334"/>
    </source>
</evidence>